<proteinExistence type="predicted"/>
<protein>
    <submittedName>
        <fullName evidence="1">Uncharacterized protein</fullName>
    </submittedName>
</protein>
<accession>A0ABT3GSV0</accession>
<gene>
    <name evidence="1" type="ORF">OKA05_28635</name>
</gene>
<reference evidence="1 2" key="1">
    <citation type="submission" date="2022-10" db="EMBL/GenBank/DDBJ databases">
        <title>Luteolibacter arcticus strain CCTCC AB 2014275, whole genome shotgun sequencing project.</title>
        <authorList>
            <person name="Zhao G."/>
            <person name="Shen L."/>
        </authorList>
    </citation>
    <scope>NUCLEOTIDE SEQUENCE [LARGE SCALE GENOMIC DNA]</scope>
    <source>
        <strain evidence="1 2">CCTCC AB 2014275</strain>
    </source>
</reference>
<evidence type="ECO:0000313" key="2">
    <source>
        <dbReference type="Proteomes" id="UP001320876"/>
    </source>
</evidence>
<organism evidence="1 2">
    <name type="scientific">Luteolibacter arcticus</name>
    <dbReference type="NCBI Taxonomy" id="1581411"/>
    <lineage>
        <taxon>Bacteria</taxon>
        <taxon>Pseudomonadati</taxon>
        <taxon>Verrucomicrobiota</taxon>
        <taxon>Verrucomicrobiia</taxon>
        <taxon>Verrucomicrobiales</taxon>
        <taxon>Verrucomicrobiaceae</taxon>
        <taxon>Luteolibacter</taxon>
    </lineage>
</organism>
<keyword evidence="2" id="KW-1185">Reference proteome</keyword>
<dbReference type="RefSeq" id="WP_264490661.1">
    <property type="nucleotide sequence ID" value="NZ_JAPDDT010000029.1"/>
</dbReference>
<evidence type="ECO:0000313" key="1">
    <source>
        <dbReference type="EMBL" id="MCW1926553.1"/>
    </source>
</evidence>
<name>A0ABT3GSV0_9BACT</name>
<dbReference type="EMBL" id="JAPDDT010000029">
    <property type="protein sequence ID" value="MCW1926553.1"/>
    <property type="molecule type" value="Genomic_DNA"/>
</dbReference>
<dbReference type="Proteomes" id="UP001320876">
    <property type="component" value="Unassembled WGS sequence"/>
</dbReference>
<comment type="caution">
    <text evidence="1">The sequence shown here is derived from an EMBL/GenBank/DDBJ whole genome shotgun (WGS) entry which is preliminary data.</text>
</comment>
<sequence>MSPEKARELVAKELPHYTVAEGGTAPLRDAAAPKPVIEVISPSLKALKQRYFSDNAPMVPRVVPDAPDSGIVVVKPAAGKKGSPQAVIFSKGKIIGRQG</sequence>